<keyword evidence="4" id="KW-1185">Reference proteome</keyword>
<keyword evidence="2" id="KW-1133">Transmembrane helix</keyword>
<evidence type="ECO:0000256" key="2">
    <source>
        <dbReference type="SAM" id="Phobius"/>
    </source>
</evidence>
<evidence type="ECO:0000313" key="4">
    <source>
        <dbReference type="Proteomes" id="UP001461498"/>
    </source>
</evidence>
<reference evidence="3 4" key="1">
    <citation type="submission" date="2022-12" db="EMBL/GenBank/DDBJ databases">
        <title>Chromosome-level genome assembly of true bugs.</title>
        <authorList>
            <person name="Ma L."/>
            <person name="Li H."/>
        </authorList>
    </citation>
    <scope>NUCLEOTIDE SEQUENCE [LARGE SCALE GENOMIC DNA]</scope>
    <source>
        <strain evidence="3">Lab_2022b</strain>
    </source>
</reference>
<keyword evidence="2" id="KW-0472">Membrane</keyword>
<evidence type="ECO:0008006" key="5">
    <source>
        <dbReference type="Google" id="ProtNLM"/>
    </source>
</evidence>
<evidence type="ECO:0000256" key="1">
    <source>
        <dbReference type="SAM" id="MobiDB-lite"/>
    </source>
</evidence>
<dbReference type="Gene3D" id="3.40.50.11530">
    <property type="match status" value="1"/>
</dbReference>
<dbReference type="EMBL" id="JAPXFL010000006">
    <property type="protein sequence ID" value="KAK9505359.1"/>
    <property type="molecule type" value="Genomic_DNA"/>
</dbReference>
<dbReference type="Proteomes" id="UP001461498">
    <property type="component" value="Unassembled WGS sequence"/>
</dbReference>
<name>A0AAW1D9U7_9HEMI</name>
<feature type="region of interest" description="Disordered" evidence="1">
    <location>
        <begin position="458"/>
        <end position="478"/>
    </location>
</feature>
<evidence type="ECO:0000313" key="3">
    <source>
        <dbReference type="EMBL" id="KAK9505359.1"/>
    </source>
</evidence>
<comment type="caution">
    <text evidence="3">The sequence shown here is derived from an EMBL/GenBank/DDBJ whole genome shotgun (WGS) entry which is preliminary data.</text>
</comment>
<protein>
    <recommendedName>
        <fullName evidence="5">SEFIR domain-containing protein</fullName>
    </recommendedName>
</protein>
<organism evidence="3 4">
    <name type="scientific">Rhynocoris fuscipes</name>
    <dbReference type="NCBI Taxonomy" id="488301"/>
    <lineage>
        <taxon>Eukaryota</taxon>
        <taxon>Metazoa</taxon>
        <taxon>Ecdysozoa</taxon>
        <taxon>Arthropoda</taxon>
        <taxon>Hexapoda</taxon>
        <taxon>Insecta</taxon>
        <taxon>Pterygota</taxon>
        <taxon>Neoptera</taxon>
        <taxon>Paraneoptera</taxon>
        <taxon>Hemiptera</taxon>
        <taxon>Heteroptera</taxon>
        <taxon>Panheteroptera</taxon>
        <taxon>Cimicomorpha</taxon>
        <taxon>Reduviidae</taxon>
        <taxon>Harpactorinae</taxon>
        <taxon>Harpactorini</taxon>
        <taxon>Rhynocoris</taxon>
    </lineage>
</organism>
<proteinExistence type="predicted"/>
<feature type="region of interest" description="Disordered" evidence="1">
    <location>
        <begin position="413"/>
        <end position="433"/>
    </location>
</feature>
<accession>A0AAW1D9U7</accession>
<keyword evidence="2" id="KW-0812">Transmembrane</keyword>
<dbReference type="AlphaFoldDB" id="A0AAW1D9U7"/>
<sequence>MRYKRNSERTPALCREFIVSKEIAKDLVLHFDCLWNLQIENQYYHFEYLAITPSGNSYIYKYLFFVPDSLTIVTESESVREWKAFLVMDISAVPNVLKLRLQTAPPSLNITTYKVEVLRTLQNNHTWTVQQTILYANESDSAGILKYTYNTKMKFGQYKFNVTPVHKDCIDNFICTVSTPEFLIVEMTEPKLLTGLVAMVILIPILLMLYFIWKRNCDTTEPTREPAGPPKFLMMYEPVSVEHINTMIELYKYFKKCHLHPMIDQFGIAESESKDPLRWYCDAFKEADFVGIFASPIVSKSEREQAQIYNKYSDTEVIAQNQLSYSLCSPGAKCKFFCISVPGSQWDTLPPQAQALKRFNLPRDLDPLLFLTGVAPQCDGGKGFLQTLEIARNAEFNFGCDSNKLTESVLRNNHNTPTIPDEEVGPSTASGLKDDDTSLCLDTAISGSDLLSSRQYLSDEMSTPPSSLDQFSLLGESN</sequence>
<feature type="transmembrane region" description="Helical" evidence="2">
    <location>
        <begin position="192"/>
        <end position="213"/>
    </location>
</feature>
<gene>
    <name evidence="3" type="ORF">O3M35_009439</name>
</gene>